<evidence type="ECO:0000313" key="4">
    <source>
        <dbReference type="EMBL" id="SFV74286.1"/>
    </source>
</evidence>
<evidence type="ECO:0000256" key="1">
    <source>
        <dbReference type="SAM" id="MobiDB-lite"/>
    </source>
</evidence>
<dbReference type="OrthoDB" id="5616932at2"/>
<dbReference type="InterPro" id="IPR056464">
    <property type="entry name" value="DotM_C"/>
</dbReference>
<dbReference type="EMBL" id="LT630450">
    <property type="protein sequence ID" value="SFV74286.1"/>
    <property type="molecule type" value="Genomic_DNA"/>
</dbReference>
<evidence type="ECO:0000259" key="3">
    <source>
        <dbReference type="Pfam" id="PF23127"/>
    </source>
</evidence>
<organism evidence="4 5">
    <name type="scientific">Desulfovibrio piger</name>
    <dbReference type="NCBI Taxonomy" id="901"/>
    <lineage>
        <taxon>Bacteria</taxon>
        <taxon>Pseudomonadati</taxon>
        <taxon>Thermodesulfobacteriota</taxon>
        <taxon>Desulfovibrionia</taxon>
        <taxon>Desulfovibrionales</taxon>
        <taxon>Desulfovibrionaceae</taxon>
        <taxon>Desulfovibrio</taxon>
    </lineage>
</organism>
<evidence type="ECO:0000313" key="5">
    <source>
        <dbReference type="Proteomes" id="UP000186323"/>
    </source>
</evidence>
<feature type="compositionally biased region" description="Acidic residues" evidence="1">
    <location>
        <begin position="422"/>
        <end position="439"/>
    </location>
</feature>
<protein>
    <submittedName>
        <fullName evidence="4">IcmP (DotM) protein</fullName>
    </submittedName>
</protein>
<gene>
    <name evidence="4" type="ORF">DESPIGER_2468</name>
</gene>
<dbReference type="KEGG" id="dpg:DESPIGER_2468"/>
<dbReference type="Pfam" id="PF23127">
    <property type="entry name" value="DotM_C"/>
    <property type="match status" value="1"/>
</dbReference>
<evidence type="ECO:0000256" key="2">
    <source>
        <dbReference type="SAM" id="Phobius"/>
    </source>
</evidence>
<name>A0A1K1LLC7_9BACT</name>
<feature type="domain" description="DotM C-terminal cytoplasmic" evidence="3">
    <location>
        <begin position="206"/>
        <end position="380"/>
    </location>
</feature>
<keyword evidence="2" id="KW-0472">Membrane</keyword>
<dbReference type="Proteomes" id="UP000186323">
    <property type="component" value="Chromosome I"/>
</dbReference>
<dbReference type="AlphaFoldDB" id="A0A1K1LLC7"/>
<sequence>MSQLRDDRDDMLFLWFALLVLIFVVIPALYAAHKGSVNAPLVWLASIQLRVFAPFSEEVRTILERLTEVEPAALTWEQVRGLLRYAGSWMRWPLALLLLLCGCTAIFIGRVGRLVRHFSMKSLLKNNAESFPCLRPVVGRGKYLLSPKSYDSGLWRIARTPVQFALEQELLLNENGEAFTPEQALHNGLADTELPAWGNARLDEDKALAAFQAQLGKPFENYTAMTACRRALAAAFLAYADGDKKGCVAVLDAVSSSYREKRDRATCPVLEQKNFHLNLNRIWERHQSVLSEKSLRIHAAFELPWFMALLCRARKKGVLASSQFLWLRPLDRPLWYALNQCGGRTAWVESLAPWAHYKAEEQAGQALTEPHVALAVTSLKDSLSAQGWLTDIFIPPMFEQSFTPAVEQAEPVSDMVYAAAENDPEYDANDDPSLAEEHY</sequence>
<keyword evidence="5" id="KW-1185">Reference proteome</keyword>
<feature type="transmembrane region" description="Helical" evidence="2">
    <location>
        <begin position="12"/>
        <end position="32"/>
    </location>
</feature>
<accession>A0A1K1LLC7</accession>
<proteinExistence type="predicted"/>
<feature type="transmembrane region" description="Helical" evidence="2">
    <location>
        <begin position="92"/>
        <end position="112"/>
    </location>
</feature>
<feature type="region of interest" description="Disordered" evidence="1">
    <location>
        <begin position="419"/>
        <end position="439"/>
    </location>
</feature>
<keyword evidence="2" id="KW-0812">Transmembrane</keyword>
<dbReference type="RefSeq" id="WP_072337189.1">
    <property type="nucleotide sequence ID" value="NZ_LT630450.1"/>
</dbReference>
<reference evidence="5" key="1">
    <citation type="submission" date="2016-10" db="EMBL/GenBank/DDBJ databases">
        <authorList>
            <person name="Wegmann U."/>
        </authorList>
    </citation>
    <scope>NUCLEOTIDE SEQUENCE [LARGE SCALE GENOMIC DNA]</scope>
</reference>
<keyword evidence="2" id="KW-1133">Transmembrane helix</keyword>